<reference evidence="1 2" key="1">
    <citation type="submission" date="2008-01" db="EMBL/GenBank/DDBJ databases">
        <authorList>
            <person name="Wagner-Dobler I."/>
            <person name="Ferriera S."/>
            <person name="Johnson J."/>
            <person name="Kravitz S."/>
            <person name="Beeson K."/>
            <person name="Sutton G."/>
            <person name="Rogers Y.-H."/>
            <person name="Friedman R."/>
            <person name="Frazier M."/>
            <person name="Venter J.C."/>
        </authorList>
    </citation>
    <scope>NUCLEOTIDE SEQUENCE [LARGE SCALE GENOMIC DNA]</scope>
    <source>
        <strain evidence="2">DSM 17067 / NCIMB 14079 / DFL-11</strain>
    </source>
</reference>
<dbReference type="EMBL" id="ACCU02000003">
    <property type="protein sequence ID" value="EEE43134.2"/>
    <property type="molecule type" value="Genomic_DNA"/>
</dbReference>
<evidence type="ECO:0000313" key="2">
    <source>
        <dbReference type="Proteomes" id="UP000004703"/>
    </source>
</evidence>
<proteinExistence type="predicted"/>
<sequence length="161" mass="17908">MHTIDITGVAELCLVSERTAEKYVAIPTFPAAMRPGGRSRIWDRDEVVAWLRDQKDDRQLIGKLSDEYRAEDGSELDPPKMTSPVEARAFKPQLFDRDKAWNEKGPAPIALKISEVIDRLGAVKSEHGDIAVFAGQNEITAESIHVDPAESHDNFPGRVCL</sequence>
<gene>
    <name evidence="1" type="ORF">SADFL11_420</name>
</gene>
<dbReference type="Proteomes" id="UP000004703">
    <property type="component" value="Chromosome"/>
</dbReference>
<dbReference type="AlphaFoldDB" id="A0A5E8GUC0"/>
<accession>A0A5E8GUC0</accession>
<dbReference type="RefSeq" id="WP_040450517.1">
    <property type="nucleotide sequence ID" value="NZ_CM011002.1"/>
</dbReference>
<evidence type="ECO:0000313" key="1">
    <source>
        <dbReference type="EMBL" id="EEE43134.2"/>
    </source>
</evidence>
<comment type="caution">
    <text evidence="1">The sequence shown here is derived from an EMBL/GenBank/DDBJ whole genome shotgun (WGS) entry which is preliminary data.</text>
</comment>
<name>A0A5E8GUC0_ROSAD</name>
<protein>
    <submittedName>
        <fullName evidence="1">Putative transcriptional regulator</fullName>
    </submittedName>
</protein>
<organism evidence="1 2">
    <name type="scientific">Roseibium alexandrii (strain DSM 17067 / NCIMB 14079 / DFL-11)</name>
    <name type="common">Labrenzia alexandrii</name>
    <dbReference type="NCBI Taxonomy" id="244592"/>
    <lineage>
        <taxon>Bacteria</taxon>
        <taxon>Pseudomonadati</taxon>
        <taxon>Pseudomonadota</taxon>
        <taxon>Alphaproteobacteria</taxon>
        <taxon>Hyphomicrobiales</taxon>
        <taxon>Stappiaceae</taxon>
        <taxon>Roseibium</taxon>
    </lineage>
</organism>
<reference evidence="1 2" key="2">
    <citation type="submission" date="2013-04" db="EMBL/GenBank/DDBJ databases">
        <authorList>
            <person name="Fiebig A."/>
            <person name="Pradella S."/>
            <person name="Wagner-Doebler I."/>
        </authorList>
    </citation>
    <scope>NUCLEOTIDE SEQUENCE [LARGE SCALE GENOMIC DNA]</scope>
    <source>
        <strain evidence="2">DSM 17067 / NCIMB 14079 / DFL-11</strain>
    </source>
</reference>